<reference evidence="2" key="1">
    <citation type="journal article" date="2017" name="Genome Announc.">
        <title>High-Quality Whole-Genome Sequences of the Oligo-Mouse-Microbiota Bacterial Community.</title>
        <authorList>
            <person name="Garzetti D."/>
            <person name="Brugiroux S."/>
            <person name="Bunk B."/>
            <person name="Pukall R."/>
            <person name="McCoy K.D."/>
            <person name="Macpherson A.J."/>
            <person name="Stecher B."/>
        </authorList>
    </citation>
    <scope>NUCLEOTIDE SEQUENCE</scope>
    <source>
        <strain evidence="2">KB18</strain>
    </source>
</reference>
<dbReference type="RefSeq" id="WP_066539003.1">
    <property type="nucleotide sequence ID" value="NZ_CP021422.1"/>
</dbReference>
<proteinExistence type="predicted"/>
<evidence type="ECO:0000313" key="4">
    <source>
        <dbReference type="Proteomes" id="UP000196710"/>
    </source>
</evidence>
<reference evidence="3 5" key="3">
    <citation type="submission" date="2020-11" db="EMBL/GenBank/DDBJ databases">
        <title>Closed and high quality bacterial genomes of the OMM12 community.</title>
        <authorList>
            <person name="Marbouty M."/>
            <person name="Lamy-Besnier Q."/>
            <person name="Debarbieux L."/>
            <person name="Koszul R."/>
        </authorList>
    </citation>
    <scope>NUCLEOTIDE SEQUENCE [LARGE SCALE GENOMIC DNA]</scope>
    <source>
        <strain evidence="3 5">KB18</strain>
    </source>
</reference>
<dbReference type="KEGG" id="amur:ADH66_15350"/>
<keyword evidence="4" id="KW-1185">Reference proteome</keyword>
<reference evidence="4" key="2">
    <citation type="submission" date="2017-05" db="EMBL/GenBank/DDBJ databases">
        <title>Improved OligoMM genomes.</title>
        <authorList>
            <person name="Garzetti D."/>
        </authorList>
    </citation>
    <scope>NUCLEOTIDE SEQUENCE [LARGE SCALE GENOMIC DNA]</scope>
    <source>
        <strain evidence="4">KB18</strain>
    </source>
</reference>
<dbReference type="AlphaFoldDB" id="A0A1Z2XU01"/>
<dbReference type="InterPro" id="IPR046292">
    <property type="entry name" value="DUF6329"/>
</dbReference>
<evidence type="ECO:0000259" key="1">
    <source>
        <dbReference type="Pfam" id="PF19854"/>
    </source>
</evidence>
<evidence type="ECO:0000313" key="5">
    <source>
        <dbReference type="Proteomes" id="UP000596035"/>
    </source>
</evidence>
<sequence length="199" mass="22918">MIVKVTPQWREPEILAPPWEIVHTVELPPGEFRKFKEDLLQPQPFIMEHANEMYMDSHGITHGMLVLCEGIDDGILVNSEGFAYARYSAYLSGTRTLSLMNRYPSLRDFCVQMDGLVEKYVQQALAGQEDGKFCISYSDIDVEVEKGIFNEDLSAFDWRLFLDMLSERPEFDEVENTPNEIYFTIAPEFVEEQTPGISM</sequence>
<evidence type="ECO:0000313" key="2">
    <source>
        <dbReference type="EMBL" id="ASB41910.1"/>
    </source>
</evidence>
<dbReference type="EMBL" id="CP021422">
    <property type="protein sequence ID" value="ASB41910.1"/>
    <property type="molecule type" value="Genomic_DNA"/>
</dbReference>
<dbReference type="Proteomes" id="UP000196710">
    <property type="component" value="Chromosome"/>
</dbReference>
<accession>A0A1Z2XU01</accession>
<evidence type="ECO:0000313" key="3">
    <source>
        <dbReference type="EMBL" id="QQR31177.1"/>
    </source>
</evidence>
<protein>
    <recommendedName>
        <fullName evidence="1">DUF6329 domain-containing protein</fullName>
    </recommendedName>
</protein>
<dbReference type="Pfam" id="PF19854">
    <property type="entry name" value="DUF6329"/>
    <property type="match status" value="1"/>
</dbReference>
<feature type="domain" description="DUF6329" evidence="1">
    <location>
        <begin position="59"/>
        <end position="96"/>
    </location>
</feature>
<gene>
    <name evidence="2" type="ORF">ADH66_15350</name>
    <name evidence="3" type="ORF">I5Q82_05730</name>
</gene>
<organism evidence="3 5">
    <name type="scientific">Acutalibacter muris</name>
    <dbReference type="NCBI Taxonomy" id="1796620"/>
    <lineage>
        <taxon>Bacteria</taxon>
        <taxon>Bacillati</taxon>
        <taxon>Bacillota</taxon>
        <taxon>Clostridia</taxon>
        <taxon>Eubacteriales</taxon>
        <taxon>Acutalibacteraceae</taxon>
        <taxon>Acutalibacter</taxon>
    </lineage>
</organism>
<name>A0A1Z2XU01_9FIRM</name>
<dbReference type="EMBL" id="CP065321">
    <property type="protein sequence ID" value="QQR31177.1"/>
    <property type="molecule type" value="Genomic_DNA"/>
</dbReference>
<dbReference type="Proteomes" id="UP000596035">
    <property type="component" value="Chromosome"/>
</dbReference>